<comment type="similarity">
    <text evidence="1 3">Belongs to the bacterial flagellin family.</text>
</comment>
<keyword evidence="7" id="KW-1185">Reference proteome</keyword>
<proteinExistence type="inferred from homology"/>
<accession>A0A7S7NS76</accession>
<evidence type="ECO:0000313" key="6">
    <source>
        <dbReference type="EMBL" id="QOY88862.1"/>
    </source>
</evidence>
<dbReference type="GO" id="GO:0005576">
    <property type="term" value="C:extracellular region"/>
    <property type="evidence" value="ECO:0007669"/>
    <property type="project" value="UniProtKB-SubCell"/>
</dbReference>
<feature type="domain" description="Flagellin N-terminal" evidence="4">
    <location>
        <begin position="15"/>
        <end position="136"/>
    </location>
</feature>
<evidence type="ECO:0000256" key="3">
    <source>
        <dbReference type="RuleBase" id="RU362073"/>
    </source>
</evidence>
<dbReference type="Gene3D" id="1.20.1330.10">
    <property type="entry name" value="f41 fragment of flagellin, N-terminal domain"/>
    <property type="match status" value="1"/>
</dbReference>
<dbReference type="RefSeq" id="WP_194450525.1">
    <property type="nucleotide sequence ID" value="NZ_CP063849.1"/>
</dbReference>
<name>A0A7S7NS76_PALFE</name>
<dbReference type="KEGG" id="pfer:IRI77_02560"/>
<dbReference type="EMBL" id="CP063849">
    <property type="protein sequence ID" value="QOY88862.1"/>
    <property type="molecule type" value="Genomic_DNA"/>
</dbReference>
<gene>
    <name evidence="6" type="ORF">IRI77_02560</name>
</gene>
<evidence type="ECO:0000259" key="5">
    <source>
        <dbReference type="Pfam" id="PF00700"/>
    </source>
</evidence>
<dbReference type="AlphaFoldDB" id="A0A7S7NS76"/>
<comment type="subcellular location">
    <subcellularLocation>
        <location evidence="3">Secreted</location>
    </subcellularLocation>
    <subcellularLocation>
        <location evidence="3">Bacterial flagellum</location>
    </subcellularLocation>
</comment>
<dbReference type="Proteomes" id="UP000593892">
    <property type="component" value="Chromosome"/>
</dbReference>
<organism evidence="6 7">
    <name type="scientific">Paludibaculum fermentans</name>
    <dbReference type="NCBI Taxonomy" id="1473598"/>
    <lineage>
        <taxon>Bacteria</taxon>
        <taxon>Pseudomonadati</taxon>
        <taxon>Acidobacteriota</taxon>
        <taxon>Terriglobia</taxon>
        <taxon>Bryobacterales</taxon>
        <taxon>Bryobacteraceae</taxon>
        <taxon>Paludibaculum</taxon>
    </lineage>
</organism>
<reference evidence="6 7" key="1">
    <citation type="submission" date="2020-10" db="EMBL/GenBank/DDBJ databases">
        <title>Complete genome sequence of Paludibaculum fermentans P105T, a facultatively anaerobic acidobacterium capable of dissimilatory Fe(III) reduction.</title>
        <authorList>
            <person name="Dedysh S.N."/>
            <person name="Beletsky A.V."/>
            <person name="Kulichevskaya I.S."/>
            <person name="Mardanov A.V."/>
            <person name="Ravin N.V."/>
        </authorList>
    </citation>
    <scope>NUCLEOTIDE SEQUENCE [LARGE SCALE GENOMIC DNA]</scope>
    <source>
        <strain evidence="6 7">P105</strain>
    </source>
</reference>
<dbReference type="InterPro" id="IPR046358">
    <property type="entry name" value="Flagellin_C"/>
</dbReference>
<dbReference type="Pfam" id="PF00669">
    <property type="entry name" value="Flagellin_N"/>
    <property type="match status" value="1"/>
</dbReference>
<dbReference type="SUPFAM" id="SSF64518">
    <property type="entry name" value="Phase 1 flagellin"/>
    <property type="match status" value="1"/>
</dbReference>
<comment type="function">
    <text evidence="3">Flagellin is the subunit protein which polymerizes to form the filaments of bacterial flagella.</text>
</comment>
<dbReference type="InterPro" id="IPR001029">
    <property type="entry name" value="Flagellin_N"/>
</dbReference>
<dbReference type="PANTHER" id="PTHR42792:SF1">
    <property type="entry name" value="FLAGELLAR HOOK-ASSOCIATED PROTEIN 3"/>
    <property type="match status" value="1"/>
</dbReference>
<dbReference type="InterPro" id="IPR001492">
    <property type="entry name" value="Flagellin"/>
</dbReference>
<dbReference type="Pfam" id="PF00700">
    <property type="entry name" value="Flagellin_C"/>
    <property type="match status" value="1"/>
</dbReference>
<evidence type="ECO:0000259" key="4">
    <source>
        <dbReference type="Pfam" id="PF00669"/>
    </source>
</evidence>
<protein>
    <recommendedName>
        <fullName evidence="3">Flagellin</fullName>
    </recommendedName>
</protein>
<evidence type="ECO:0000256" key="2">
    <source>
        <dbReference type="ARBA" id="ARBA00023143"/>
    </source>
</evidence>
<keyword evidence="2 3" id="KW-0975">Bacterial flagellum</keyword>
<keyword evidence="3" id="KW-0964">Secreted</keyword>
<dbReference type="GO" id="GO:0005198">
    <property type="term" value="F:structural molecule activity"/>
    <property type="evidence" value="ECO:0007669"/>
    <property type="project" value="UniProtKB-UniRule"/>
</dbReference>
<dbReference type="GO" id="GO:0009288">
    <property type="term" value="C:bacterial-type flagellum"/>
    <property type="evidence" value="ECO:0007669"/>
    <property type="project" value="UniProtKB-SubCell"/>
</dbReference>
<dbReference type="PANTHER" id="PTHR42792">
    <property type="entry name" value="FLAGELLIN"/>
    <property type="match status" value="1"/>
</dbReference>
<evidence type="ECO:0000313" key="7">
    <source>
        <dbReference type="Proteomes" id="UP000593892"/>
    </source>
</evidence>
<evidence type="ECO:0000256" key="1">
    <source>
        <dbReference type="ARBA" id="ARBA00005709"/>
    </source>
</evidence>
<feature type="domain" description="Flagellin C-terminal" evidence="5">
    <location>
        <begin position="217"/>
        <end position="288"/>
    </location>
</feature>
<sequence>MTSGINANGQRFLLDMKRMQERGDRAQQQISSTKRLVTASDDPVQLGSMLSLKSQLAKSVQGRANLGRFQTEVDTAETSLQQAVKLLDKAVTLGAQGSSSAAPVDRAALAVQVKGLLTQMVGIANTNVDGRYIFSGGMDQKAPYAVNLGSTNGVDPTSQFIPGRVVQDPSGNPLPAGLTADTVFNAAGSDGVFKALNDLRMALEQDSASGTQTATAALDTASAYLNQQLAHYGNLQSQITDAVSAANKSELTWKTALSGIEDTDMAAAAVEVTQNKTAREAAYAAESSRPRTSLFDFLK</sequence>